<organism evidence="2 3">
    <name type="scientific">Cylindrotheca closterium</name>
    <dbReference type="NCBI Taxonomy" id="2856"/>
    <lineage>
        <taxon>Eukaryota</taxon>
        <taxon>Sar</taxon>
        <taxon>Stramenopiles</taxon>
        <taxon>Ochrophyta</taxon>
        <taxon>Bacillariophyta</taxon>
        <taxon>Bacillariophyceae</taxon>
        <taxon>Bacillariophycidae</taxon>
        <taxon>Bacillariales</taxon>
        <taxon>Bacillariaceae</taxon>
        <taxon>Cylindrotheca</taxon>
    </lineage>
</organism>
<comment type="caution">
    <text evidence="2">The sequence shown here is derived from an EMBL/GenBank/DDBJ whole genome shotgun (WGS) entry which is preliminary data.</text>
</comment>
<dbReference type="AlphaFoldDB" id="A0AAD2JKI6"/>
<evidence type="ECO:0000259" key="1">
    <source>
        <dbReference type="Pfam" id="PF07727"/>
    </source>
</evidence>
<name>A0AAD2JKI6_9STRA</name>
<dbReference type="InterPro" id="IPR013103">
    <property type="entry name" value="RVT_2"/>
</dbReference>
<dbReference type="PANTHER" id="PTHR11439">
    <property type="entry name" value="GAG-POL-RELATED RETROTRANSPOSON"/>
    <property type="match status" value="1"/>
</dbReference>
<accession>A0AAD2JKI6</accession>
<dbReference type="Proteomes" id="UP001295423">
    <property type="component" value="Unassembled WGS sequence"/>
</dbReference>
<sequence>MMNVDDEGNTMYRIRKFIDHQCDGRAVKGDDGWYTTSNGLKRPRKTTKGWKLLAEMKGGETKWLDLSVAKEAYPIEVAEYAVANKLVSEPAFAWWVPYTLRKRDQVLKAVKRRAVKRQKPEIFGIEVPGPGPKGVARAYELDAENGTSHWNDALIKEVKTILPALQILEEDEDVPVGYQLIELMTVFDVKMDLTRKARICAIGDQTDPPMSVTYASVVTRESIRLAFVIAALNGLNVLSADVSGAYLNAKCAKKVYCILGKEFGEYAGKKAILVKAFYRLKSLGFAWRILCADVSKEQLEFQPCRGDMDVWRRSCQRKDGSNYYGQVVKKRIAPMQLTLKKKVYSTLPTGYKPELDSTPFVNDDTAILYMQLIGILRWLVELGRIDVAAKVSMLSSYNAMPREGHFHAALHIFAYLQKHPDRILVMDCGYADHLRPLKKADYSQFYEFTKDELPSDMPTPLGKAVEFTMFVDASHAANVVTRQSRTGVLIFVNKAPIIWYLKTQNSVETSSFGSEFSALKTGVELLEGLQFKLRMMGIPIQGYCHTCVDNMSVVKNSSVPESQLKKKSNAVAYHYVRSRCAIDILQIEWINSAENLADVLTKIQPGPVRDRLIEHIMWKAKQNGKLALLI</sequence>
<keyword evidence="3" id="KW-1185">Reference proteome</keyword>
<evidence type="ECO:0000313" key="2">
    <source>
        <dbReference type="EMBL" id="CAJ1959302.1"/>
    </source>
</evidence>
<reference evidence="2" key="1">
    <citation type="submission" date="2023-08" db="EMBL/GenBank/DDBJ databases">
        <authorList>
            <person name="Audoor S."/>
            <person name="Bilcke G."/>
        </authorList>
    </citation>
    <scope>NUCLEOTIDE SEQUENCE</scope>
</reference>
<gene>
    <name evidence="2" type="ORF">CYCCA115_LOCUS17722</name>
</gene>
<dbReference type="EMBL" id="CAKOGP040001991">
    <property type="protein sequence ID" value="CAJ1959302.1"/>
    <property type="molecule type" value="Genomic_DNA"/>
</dbReference>
<evidence type="ECO:0000313" key="3">
    <source>
        <dbReference type="Proteomes" id="UP001295423"/>
    </source>
</evidence>
<protein>
    <recommendedName>
        <fullName evidence="1">Reverse transcriptase Ty1/copia-type domain-containing protein</fullName>
    </recommendedName>
</protein>
<dbReference type="PANTHER" id="PTHR11439:SF498">
    <property type="entry name" value="DNAK FAMILY PROTEIN"/>
    <property type="match status" value="1"/>
</dbReference>
<feature type="domain" description="Reverse transcriptase Ty1/copia-type" evidence="1">
    <location>
        <begin position="175"/>
        <end position="306"/>
    </location>
</feature>
<proteinExistence type="predicted"/>
<dbReference type="Pfam" id="PF07727">
    <property type="entry name" value="RVT_2"/>
    <property type="match status" value="1"/>
</dbReference>
<dbReference type="CDD" id="cd09272">
    <property type="entry name" value="RNase_HI_RT_Ty1"/>
    <property type="match status" value="1"/>
</dbReference>